<dbReference type="PANTHER" id="PTHR39142:SF1">
    <property type="entry name" value="AEL197CP"/>
    <property type="match status" value="1"/>
</dbReference>
<sequence length="638" mass="69890">MQLSPLQSRLAASVIATCLLIALYFTLFSPHFALATDLKQTLPILLDDPDSGVDLEYSVDASVRTSLDRSYEPEFAAFDRSIIGRAPAGVTSLANNVEADMNVIAGMTQVFAFEAPGAVERDRDASRLELREESDVIQDGESDNALEFSAVERRQSSRTIYISANTCEQPQPRDLSKTQPDPPQLTLYVSTDPSNEQPGPNAKSSSQVLFAFTEGAVMYNLTTDNVVYIGVHAPNVSTEYMGQYNVHIAASTDMFFHTFNIEEDADLIWVDSDSQGALLITHDLTQSSDPALQQRIMSSQPYVMFAHNKEDRSINGLKYSYCGLQNNAQIAAIKNGQFASMVRMGMTKRPPGNLPKEQFYFSGLNSSADYVGILAQEGNGTESGNGRPGGGGHVFRATSFSTKSDNGNCAIILNLTFCDQVAYSVPSNPENFGDATKLAEFYDKYAASVYSNFEKALAQVPCEAPMTQRYSLVRNCSDCSAAYKEWLCTVTIPRCEDFSNPAPYLHARALSQPFPNGTMLDRATLDQFPTTSAFNSSRNPLIDEFVKPGPYKEVLPCDDVCYNLVQSCPSSLEFNCPRPGGPGFESSYSVRKDGEQNGELTCNYMGSAHVFSGSTRQEVRWWGVLVSLGTVLTMIAVL</sequence>
<reference evidence="2" key="1">
    <citation type="journal article" date="2023" name="Mol. Phylogenet. Evol.">
        <title>Genome-scale phylogeny and comparative genomics of the fungal order Sordariales.</title>
        <authorList>
            <person name="Hensen N."/>
            <person name="Bonometti L."/>
            <person name="Westerberg I."/>
            <person name="Brannstrom I.O."/>
            <person name="Guillou S."/>
            <person name="Cros-Aarteil S."/>
            <person name="Calhoun S."/>
            <person name="Haridas S."/>
            <person name="Kuo A."/>
            <person name="Mondo S."/>
            <person name="Pangilinan J."/>
            <person name="Riley R."/>
            <person name="LaButti K."/>
            <person name="Andreopoulos B."/>
            <person name="Lipzen A."/>
            <person name="Chen C."/>
            <person name="Yan M."/>
            <person name="Daum C."/>
            <person name="Ng V."/>
            <person name="Clum A."/>
            <person name="Steindorff A."/>
            <person name="Ohm R.A."/>
            <person name="Martin F."/>
            <person name="Silar P."/>
            <person name="Natvig D.O."/>
            <person name="Lalanne C."/>
            <person name="Gautier V."/>
            <person name="Ament-Velasquez S.L."/>
            <person name="Kruys A."/>
            <person name="Hutchinson M.I."/>
            <person name="Powell A.J."/>
            <person name="Barry K."/>
            <person name="Miller A.N."/>
            <person name="Grigoriev I.V."/>
            <person name="Debuchy R."/>
            <person name="Gladieux P."/>
            <person name="Hiltunen Thoren M."/>
            <person name="Johannesson H."/>
        </authorList>
    </citation>
    <scope>NUCLEOTIDE SEQUENCE</scope>
    <source>
        <strain evidence="2">CBS 118394</strain>
    </source>
</reference>
<organism evidence="2 3">
    <name type="scientific">Apodospora peruviana</name>
    <dbReference type="NCBI Taxonomy" id="516989"/>
    <lineage>
        <taxon>Eukaryota</taxon>
        <taxon>Fungi</taxon>
        <taxon>Dikarya</taxon>
        <taxon>Ascomycota</taxon>
        <taxon>Pezizomycotina</taxon>
        <taxon>Sordariomycetes</taxon>
        <taxon>Sordariomycetidae</taxon>
        <taxon>Sordariales</taxon>
        <taxon>Lasiosphaeriaceae</taxon>
        <taxon>Apodospora</taxon>
    </lineage>
</organism>
<dbReference type="InterPro" id="IPR024338">
    <property type="entry name" value="MID1/Yam8"/>
</dbReference>
<evidence type="ECO:0000313" key="3">
    <source>
        <dbReference type="Proteomes" id="UP001283341"/>
    </source>
</evidence>
<accession>A0AAE0MB92</accession>
<dbReference type="PANTHER" id="PTHR39142">
    <property type="entry name" value="MID1P"/>
    <property type="match status" value="1"/>
</dbReference>
<evidence type="ECO:0000256" key="1">
    <source>
        <dbReference type="SAM" id="MobiDB-lite"/>
    </source>
</evidence>
<dbReference type="EMBL" id="JAUEDM010000002">
    <property type="protein sequence ID" value="KAK3326251.1"/>
    <property type="molecule type" value="Genomic_DNA"/>
</dbReference>
<dbReference type="Pfam" id="PF12929">
    <property type="entry name" value="Mid1"/>
    <property type="match status" value="1"/>
</dbReference>
<feature type="compositionally biased region" description="Polar residues" evidence="1">
    <location>
        <begin position="187"/>
        <end position="204"/>
    </location>
</feature>
<feature type="region of interest" description="Disordered" evidence="1">
    <location>
        <begin position="165"/>
        <end position="204"/>
    </location>
</feature>
<dbReference type="AlphaFoldDB" id="A0AAE0MB92"/>
<gene>
    <name evidence="2" type="ORF">B0H66DRAFT_152847</name>
</gene>
<keyword evidence="3" id="KW-1185">Reference proteome</keyword>
<protein>
    <submittedName>
        <fullName evidence="2">Stretch-activated Ca2+-permeable channel component-domain-containing protein</fullName>
    </submittedName>
</protein>
<name>A0AAE0MB92_9PEZI</name>
<comment type="caution">
    <text evidence="2">The sequence shown here is derived from an EMBL/GenBank/DDBJ whole genome shotgun (WGS) entry which is preliminary data.</text>
</comment>
<dbReference type="Proteomes" id="UP001283341">
    <property type="component" value="Unassembled WGS sequence"/>
</dbReference>
<reference evidence="2" key="2">
    <citation type="submission" date="2023-06" db="EMBL/GenBank/DDBJ databases">
        <authorList>
            <consortium name="Lawrence Berkeley National Laboratory"/>
            <person name="Haridas S."/>
            <person name="Hensen N."/>
            <person name="Bonometti L."/>
            <person name="Westerberg I."/>
            <person name="Brannstrom I.O."/>
            <person name="Guillou S."/>
            <person name="Cros-Aarteil S."/>
            <person name="Calhoun S."/>
            <person name="Kuo A."/>
            <person name="Mondo S."/>
            <person name="Pangilinan J."/>
            <person name="Riley R."/>
            <person name="Labutti K."/>
            <person name="Andreopoulos B."/>
            <person name="Lipzen A."/>
            <person name="Chen C."/>
            <person name="Yanf M."/>
            <person name="Daum C."/>
            <person name="Ng V."/>
            <person name="Clum A."/>
            <person name="Steindorff A."/>
            <person name="Ohm R."/>
            <person name="Martin F."/>
            <person name="Silar P."/>
            <person name="Natvig D."/>
            <person name="Lalanne C."/>
            <person name="Gautier V."/>
            <person name="Ament-Velasquez S.L."/>
            <person name="Kruys A."/>
            <person name="Hutchinson M.I."/>
            <person name="Powell A.J."/>
            <person name="Barry K."/>
            <person name="Miller A.N."/>
            <person name="Grigoriev I.V."/>
            <person name="Debuchy R."/>
            <person name="Gladieux P."/>
            <person name="Thoren M.H."/>
            <person name="Johannesson H."/>
        </authorList>
    </citation>
    <scope>NUCLEOTIDE SEQUENCE</scope>
    <source>
        <strain evidence="2">CBS 118394</strain>
    </source>
</reference>
<proteinExistence type="predicted"/>
<evidence type="ECO:0000313" key="2">
    <source>
        <dbReference type="EMBL" id="KAK3326251.1"/>
    </source>
</evidence>
<dbReference type="GO" id="GO:0005262">
    <property type="term" value="F:calcium channel activity"/>
    <property type="evidence" value="ECO:0007669"/>
    <property type="project" value="InterPro"/>
</dbReference>
<dbReference type="GO" id="GO:0098703">
    <property type="term" value="P:calcium ion import across plasma membrane"/>
    <property type="evidence" value="ECO:0007669"/>
    <property type="project" value="InterPro"/>
</dbReference>